<gene>
    <name evidence="7" type="ORF">CKAH01_08646</name>
</gene>
<dbReference type="InterPro" id="IPR016166">
    <property type="entry name" value="FAD-bd_PCMH"/>
</dbReference>
<keyword evidence="2" id="KW-0285">Flavoprotein</keyword>
<keyword evidence="3" id="KW-0274">FAD</keyword>
<feature type="signal peptide" evidence="5">
    <location>
        <begin position="1"/>
        <end position="23"/>
    </location>
</feature>
<organism evidence="7 8">
    <name type="scientific">Colletotrichum kahawae</name>
    <name type="common">Coffee berry disease fungus</name>
    <dbReference type="NCBI Taxonomy" id="34407"/>
    <lineage>
        <taxon>Eukaryota</taxon>
        <taxon>Fungi</taxon>
        <taxon>Dikarya</taxon>
        <taxon>Ascomycota</taxon>
        <taxon>Pezizomycotina</taxon>
        <taxon>Sordariomycetes</taxon>
        <taxon>Hypocreomycetidae</taxon>
        <taxon>Glomerellales</taxon>
        <taxon>Glomerellaceae</taxon>
        <taxon>Colletotrichum</taxon>
        <taxon>Colletotrichum gloeosporioides species complex</taxon>
    </lineage>
</organism>
<dbReference type="PANTHER" id="PTHR42973:SF53">
    <property type="entry name" value="FAD-BINDING PCMH-TYPE DOMAIN-CONTAINING PROTEIN-RELATED"/>
    <property type="match status" value="1"/>
</dbReference>
<dbReference type="InterPro" id="IPR036318">
    <property type="entry name" value="FAD-bd_PCMH-like_sf"/>
</dbReference>
<comment type="similarity">
    <text evidence="1">Belongs to the oxygen-dependent FAD-linked oxidoreductase family.</text>
</comment>
<sequence>MSPQLPPLAALAALVLASLVASATPRPAARQANETLGRGCAALVHAGLSPQLYFSADSGYVETLESYYDGAVQEVTPRCVFKPENTGQVATALKALSAEGGSCWSVAIRSGGHSPVPNNNAQNGVTIDLGRLDSVTYREHEDAERGRGIASIGSGARWGDVYTELEKQGVMVTGGREGHVGVGGFLLGGGFAWQSGKHGMACDNVVSYEVVLANGTVVTATSTNHHDLWRSLKGGLNNLGLVTRFDMRTFPSQDAYGGITAFSYDQAEAVLERLDAMIRRNPENPAENGFVSLSWNPATGPSTAFVLANVDGVENSTSFVGVEDLNPIVDTRSHAPISSLVKQLEGGLGLYNVWFTLSFHSSMSMVRKVIEVFDSLVAEFENTLGDGDRIIFVLTPLPTNYAGHGENILGINDAGYEPSMVLQAEALLTTPENKELLTEALQRAVESTIFVWSANTHQRTRWKYLNYANPLQDVWWTIGEDRFLLNRTAQAYDPTGFFQTRVSGGFKISQSD</sequence>
<feature type="chain" id="PRO_5042216417" evidence="5">
    <location>
        <begin position="24"/>
        <end position="512"/>
    </location>
</feature>
<evidence type="ECO:0000256" key="2">
    <source>
        <dbReference type="ARBA" id="ARBA00022630"/>
    </source>
</evidence>
<dbReference type="InterPro" id="IPR050416">
    <property type="entry name" value="FAD-linked_Oxidoreductase"/>
</dbReference>
<proteinExistence type="inferred from homology"/>
<dbReference type="Proteomes" id="UP001281614">
    <property type="component" value="Unassembled WGS sequence"/>
</dbReference>
<dbReference type="Pfam" id="PF01565">
    <property type="entry name" value="FAD_binding_4"/>
    <property type="match status" value="1"/>
</dbReference>
<comment type="caution">
    <text evidence="7">The sequence shown here is derived from an EMBL/GenBank/DDBJ whole genome shotgun (WGS) entry which is preliminary data.</text>
</comment>
<dbReference type="PROSITE" id="PS51387">
    <property type="entry name" value="FAD_PCMH"/>
    <property type="match status" value="1"/>
</dbReference>
<dbReference type="AlphaFoldDB" id="A0AAE0D067"/>
<evidence type="ECO:0000259" key="6">
    <source>
        <dbReference type="PROSITE" id="PS51387"/>
    </source>
</evidence>
<protein>
    <submittedName>
        <fullName evidence="7">FAD binding domain-containing protein</fullName>
    </submittedName>
</protein>
<evidence type="ECO:0000256" key="3">
    <source>
        <dbReference type="ARBA" id="ARBA00022827"/>
    </source>
</evidence>
<dbReference type="PANTHER" id="PTHR42973">
    <property type="entry name" value="BINDING OXIDOREDUCTASE, PUTATIVE (AFU_ORTHOLOGUE AFUA_1G17690)-RELATED"/>
    <property type="match status" value="1"/>
</dbReference>
<feature type="domain" description="FAD-binding PCMH-type" evidence="6">
    <location>
        <begin position="73"/>
        <end position="252"/>
    </location>
</feature>
<keyword evidence="5" id="KW-0732">Signal</keyword>
<dbReference type="SUPFAM" id="SSF56176">
    <property type="entry name" value="FAD-binding/transporter-associated domain-like"/>
    <property type="match status" value="1"/>
</dbReference>
<keyword evidence="8" id="KW-1185">Reference proteome</keyword>
<evidence type="ECO:0000313" key="8">
    <source>
        <dbReference type="Proteomes" id="UP001281614"/>
    </source>
</evidence>
<dbReference type="GO" id="GO:0016491">
    <property type="term" value="F:oxidoreductase activity"/>
    <property type="evidence" value="ECO:0007669"/>
    <property type="project" value="UniProtKB-KW"/>
</dbReference>
<evidence type="ECO:0000256" key="1">
    <source>
        <dbReference type="ARBA" id="ARBA00005466"/>
    </source>
</evidence>
<evidence type="ECO:0000256" key="4">
    <source>
        <dbReference type="ARBA" id="ARBA00023002"/>
    </source>
</evidence>
<accession>A0AAE0D067</accession>
<evidence type="ECO:0000256" key="5">
    <source>
        <dbReference type="SAM" id="SignalP"/>
    </source>
</evidence>
<dbReference type="Gene3D" id="3.30.465.10">
    <property type="match status" value="1"/>
</dbReference>
<reference evidence="7" key="1">
    <citation type="submission" date="2023-02" db="EMBL/GenBank/DDBJ databases">
        <title>Colletotrichum kahawae CIFC_Que2 genome sequencing and assembly.</title>
        <authorList>
            <person name="Baroncelli R."/>
        </authorList>
    </citation>
    <scope>NUCLEOTIDE SEQUENCE</scope>
    <source>
        <strain evidence="7">CIFC_Que2</strain>
    </source>
</reference>
<dbReference type="InterPro" id="IPR016169">
    <property type="entry name" value="FAD-bd_PCMH_sub2"/>
</dbReference>
<keyword evidence="4" id="KW-0560">Oxidoreductase</keyword>
<dbReference type="GO" id="GO:0071949">
    <property type="term" value="F:FAD binding"/>
    <property type="evidence" value="ECO:0007669"/>
    <property type="project" value="InterPro"/>
</dbReference>
<name>A0AAE0D067_COLKA</name>
<dbReference type="EMBL" id="VYYT01000543">
    <property type="protein sequence ID" value="KAK2732548.1"/>
    <property type="molecule type" value="Genomic_DNA"/>
</dbReference>
<dbReference type="InterPro" id="IPR006094">
    <property type="entry name" value="Oxid_FAD_bind_N"/>
</dbReference>
<evidence type="ECO:0000313" key="7">
    <source>
        <dbReference type="EMBL" id="KAK2732548.1"/>
    </source>
</evidence>